<dbReference type="AlphaFoldDB" id="A0A8H7KKZ5"/>
<dbReference type="EMBL" id="JABXXO010000001">
    <property type="protein sequence ID" value="KAF7784508.1"/>
    <property type="molecule type" value="Genomic_DNA"/>
</dbReference>
<organism evidence="2 3">
    <name type="scientific">Agaricus bisporus var. burnettii</name>
    <dbReference type="NCBI Taxonomy" id="192524"/>
    <lineage>
        <taxon>Eukaryota</taxon>
        <taxon>Fungi</taxon>
        <taxon>Dikarya</taxon>
        <taxon>Basidiomycota</taxon>
        <taxon>Agaricomycotina</taxon>
        <taxon>Agaricomycetes</taxon>
        <taxon>Agaricomycetidae</taxon>
        <taxon>Agaricales</taxon>
        <taxon>Agaricineae</taxon>
        <taxon>Agaricaceae</taxon>
        <taxon>Agaricus</taxon>
    </lineage>
</organism>
<feature type="compositionally biased region" description="Basic residues" evidence="1">
    <location>
        <begin position="158"/>
        <end position="171"/>
    </location>
</feature>
<reference evidence="2 3" key="1">
    <citation type="journal article" name="Sci. Rep.">
        <title>Telomere-to-telomere assembled and centromere annotated genomes of the two main subspecies of the button mushroom Agaricus bisporus reveal especially polymorphic chromosome ends.</title>
        <authorList>
            <person name="Sonnenberg A.S.M."/>
            <person name="Sedaghat-Telgerd N."/>
            <person name="Lavrijssen B."/>
            <person name="Ohm R.A."/>
            <person name="Hendrickx P.M."/>
            <person name="Scholtmeijer K."/>
            <person name="Baars J.J.P."/>
            <person name="van Peer A."/>
        </authorList>
    </citation>
    <scope>NUCLEOTIDE SEQUENCE [LARGE SCALE GENOMIC DNA]</scope>
    <source>
        <strain evidence="2 3">H119_p4</strain>
    </source>
</reference>
<feature type="compositionally biased region" description="Basic and acidic residues" evidence="1">
    <location>
        <begin position="181"/>
        <end position="195"/>
    </location>
</feature>
<sequence length="352" mass="39656">MTSLRINQHHHVHIDTSSLRSFDQLKRHSVTQNELSDWCRANNRPLVTLTTPSPPEEVRIEQDRQPLPPVALVRQADPSNAVQPIRAPGIYLDDSDADADDESPPSPATSFTDEFSENDTDNRGCLAVDSTVGHQTTDPAEVIAPSLTRSTRIRFRSRVRITSGLHHHRRSAAGSSTTGSRNRENIIHLTNDDNGRVAITPSSSLSGSPSSSISAPLRSRTDDEAGTPGWGPLGQRVSMFARKNRRNKPVDCRFWADGLPGPPGQIGGTETTPLLKPSYRVKSRLSQQYHRKGRRQYDDDYFSSPQRTLYPEEVDEIFGKWPVRLLNYRWWWWFAEAVICCRCLDETDDEFS</sequence>
<name>A0A8H7KKZ5_AGABI</name>
<feature type="compositionally biased region" description="Acidic residues" evidence="1">
    <location>
        <begin position="93"/>
        <end position="103"/>
    </location>
</feature>
<comment type="caution">
    <text evidence="2">The sequence shown here is derived from an EMBL/GenBank/DDBJ whole genome shotgun (WGS) entry which is preliminary data.</text>
</comment>
<accession>A0A8H7KKZ5</accession>
<feature type="region of interest" description="Disordered" evidence="1">
    <location>
        <begin position="91"/>
        <end position="124"/>
    </location>
</feature>
<protein>
    <submittedName>
        <fullName evidence="2">Uncharacterized protein</fullName>
    </submittedName>
</protein>
<feature type="region of interest" description="Disordered" evidence="1">
    <location>
        <begin position="158"/>
        <end position="235"/>
    </location>
</feature>
<feature type="compositionally biased region" description="Low complexity" evidence="1">
    <location>
        <begin position="198"/>
        <end position="218"/>
    </location>
</feature>
<evidence type="ECO:0000313" key="2">
    <source>
        <dbReference type="EMBL" id="KAF7784508.1"/>
    </source>
</evidence>
<proteinExistence type="predicted"/>
<dbReference type="Proteomes" id="UP000629468">
    <property type="component" value="Unassembled WGS sequence"/>
</dbReference>
<evidence type="ECO:0000256" key="1">
    <source>
        <dbReference type="SAM" id="MobiDB-lite"/>
    </source>
</evidence>
<evidence type="ECO:0000313" key="3">
    <source>
        <dbReference type="Proteomes" id="UP000629468"/>
    </source>
</evidence>
<gene>
    <name evidence="2" type="ORF">Agabi119p4_673</name>
</gene>